<feature type="domain" description="HTH merR-type" evidence="1">
    <location>
        <begin position="9"/>
        <end position="33"/>
    </location>
</feature>
<evidence type="ECO:0000259" key="1">
    <source>
        <dbReference type="PROSITE" id="PS50937"/>
    </source>
</evidence>
<sequence>MLLMKLDTEWIQLINEAKRLGISLEDIKTFLKDMKKSKENNK</sequence>
<dbReference type="SUPFAM" id="SSF47406">
    <property type="entry name" value="SinR repressor dimerisation domain-like"/>
    <property type="match status" value="1"/>
</dbReference>
<keyword evidence="4" id="KW-1185">Reference proteome</keyword>
<dbReference type="GO" id="GO:0006355">
    <property type="term" value="P:regulation of DNA-templated transcription"/>
    <property type="evidence" value="ECO:0007669"/>
    <property type="project" value="InterPro"/>
</dbReference>
<protein>
    <submittedName>
        <fullName evidence="3">DNA-binding anti-repressor SinI</fullName>
    </submittedName>
</protein>
<keyword evidence="3" id="KW-0238">DNA-binding</keyword>
<evidence type="ECO:0000313" key="3">
    <source>
        <dbReference type="EMBL" id="PKG27417.1"/>
    </source>
</evidence>
<dbReference type="InterPro" id="IPR010981">
    <property type="entry name" value="SinR/SinI_dimer_dom"/>
</dbReference>
<comment type="caution">
    <text evidence="3">The sequence shown here is derived from an EMBL/GenBank/DDBJ whole genome shotgun (WGS) entry which is preliminary data.</text>
</comment>
<evidence type="ECO:0000313" key="4">
    <source>
        <dbReference type="Proteomes" id="UP000233343"/>
    </source>
</evidence>
<gene>
    <name evidence="3" type="ORF">CWS20_18680</name>
</gene>
<dbReference type="Pfam" id="PF08671">
    <property type="entry name" value="SinI"/>
    <property type="match status" value="1"/>
</dbReference>
<reference evidence="3 4" key="1">
    <citation type="journal article" date="2010" name="Int. J. Syst. Evol. Microbiol.">
        <title>Bacillus horneckiae sp. nov., isolated from a spacecraft-assembly clean room.</title>
        <authorList>
            <person name="Vaishampayan P."/>
            <person name="Probst A."/>
            <person name="Krishnamurthi S."/>
            <person name="Ghosh S."/>
            <person name="Osman S."/>
            <person name="McDowall A."/>
            <person name="Ruckmani A."/>
            <person name="Mayilraj S."/>
            <person name="Venkateswaran K."/>
        </authorList>
    </citation>
    <scope>NUCLEOTIDE SEQUENCE [LARGE SCALE GENOMIC DNA]</scope>
    <source>
        <strain evidence="4">1PO1SC</strain>
    </source>
</reference>
<name>A0A2N0ZD30_9BACI</name>
<dbReference type="AlphaFoldDB" id="A0A2N0ZD30"/>
<dbReference type="Proteomes" id="UP000233343">
    <property type="component" value="Unassembled WGS sequence"/>
</dbReference>
<dbReference type="GO" id="GO:0003677">
    <property type="term" value="F:DNA binding"/>
    <property type="evidence" value="ECO:0007669"/>
    <property type="project" value="UniProtKB-KW"/>
</dbReference>
<dbReference type="PROSITE" id="PS51500">
    <property type="entry name" value="SIN"/>
    <property type="match status" value="1"/>
</dbReference>
<dbReference type="EMBL" id="PISD01000043">
    <property type="protein sequence ID" value="PKG27417.1"/>
    <property type="molecule type" value="Genomic_DNA"/>
</dbReference>
<feature type="domain" description="Sin" evidence="2">
    <location>
        <begin position="1"/>
        <end position="35"/>
    </location>
</feature>
<proteinExistence type="predicted"/>
<dbReference type="InterPro" id="IPR036281">
    <property type="entry name" value="SinR/SinI_dimer_dom_sf"/>
</dbReference>
<accession>A0A2N0ZD30</accession>
<dbReference type="InterPro" id="IPR000551">
    <property type="entry name" value="MerR-type_HTH_dom"/>
</dbReference>
<dbReference type="GO" id="GO:0046983">
    <property type="term" value="F:protein dimerization activity"/>
    <property type="evidence" value="ECO:0007669"/>
    <property type="project" value="InterPro"/>
</dbReference>
<organism evidence="3 4">
    <name type="scientific">Cytobacillus horneckiae</name>
    <dbReference type="NCBI Taxonomy" id="549687"/>
    <lineage>
        <taxon>Bacteria</taxon>
        <taxon>Bacillati</taxon>
        <taxon>Bacillota</taxon>
        <taxon>Bacilli</taxon>
        <taxon>Bacillales</taxon>
        <taxon>Bacillaceae</taxon>
        <taxon>Cytobacillus</taxon>
    </lineage>
</organism>
<dbReference type="PROSITE" id="PS50937">
    <property type="entry name" value="HTH_MERR_2"/>
    <property type="match status" value="1"/>
</dbReference>
<evidence type="ECO:0000259" key="2">
    <source>
        <dbReference type="PROSITE" id="PS51500"/>
    </source>
</evidence>